<dbReference type="InterPro" id="IPR000477">
    <property type="entry name" value="RT_dom"/>
</dbReference>
<evidence type="ECO:0000259" key="1">
    <source>
        <dbReference type="PROSITE" id="PS50878"/>
    </source>
</evidence>
<reference evidence="2 3" key="1">
    <citation type="submission" date="2023-10" db="EMBL/GenBank/DDBJ databases">
        <title>Chromosome-scale genome assembly provides insights into flower coloration mechanisms of Canna indica.</title>
        <authorList>
            <person name="Li C."/>
        </authorList>
    </citation>
    <scope>NUCLEOTIDE SEQUENCE [LARGE SCALE GENOMIC DNA]</scope>
    <source>
        <tissue evidence="2">Flower</tissue>
    </source>
</reference>
<evidence type="ECO:0000313" key="2">
    <source>
        <dbReference type="EMBL" id="WOL05064.1"/>
    </source>
</evidence>
<sequence>MDELWGVVRSLKNHKSPGGISMEFFKKYWDSLKVGLLHILNNLQNLPSDLSRINTAYITLIAKTAGASLPRNYRPISLENSLVKLFSKLMANRLAAVLPSLVDLTQGAFISGCSSIDCYMTIYEALWACKKYQDNSWFIKVDFEKAFDSVNWDFITDLLSARGFPPHWIRWVSFLLNSAASSLLINGSVGRPFSHKRGLRQVWKGILKDRDILRAVFQFQVGSGADTRLWLDPWLNDSSLCDFPAICGGILSSSYYFRF</sequence>
<protein>
    <recommendedName>
        <fullName evidence="1">Reverse transcriptase domain-containing protein</fullName>
    </recommendedName>
</protein>
<keyword evidence="3" id="KW-1185">Reference proteome</keyword>
<organism evidence="2 3">
    <name type="scientific">Canna indica</name>
    <name type="common">Indian-shot</name>
    <dbReference type="NCBI Taxonomy" id="4628"/>
    <lineage>
        <taxon>Eukaryota</taxon>
        <taxon>Viridiplantae</taxon>
        <taxon>Streptophyta</taxon>
        <taxon>Embryophyta</taxon>
        <taxon>Tracheophyta</taxon>
        <taxon>Spermatophyta</taxon>
        <taxon>Magnoliopsida</taxon>
        <taxon>Liliopsida</taxon>
        <taxon>Zingiberales</taxon>
        <taxon>Cannaceae</taxon>
        <taxon>Canna</taxon>
    </lineage>
</organism>
<dbReference type="CDD" id="cd01650">
    <property type="entry name" value="RT_nLTR_like"/>
    <property type="match status" value="1"/>
</dbReference>
<feature type="domain" description="Reverse transcriptase" evidence="1">
    <location>
        <begin position="42"/>
        <end position="259"/>
    </location>
</feature>
<dbReference type="SUPFAM" id="SSF56672">
    <property type="entry name" value="DNA/RNA polymerases"/>
    <property type="match status" value="1"/>
</dbReference>
<dbReference type="AlphaFoldDB" id="A0AAQ3KAI9"/>
<accession>A0AAQ3KAI9</accession>
<gene>
    <name evidence="2" type="ORF">Cni_G13787</name>
</gene>
<dbReference type="PROSITE" id="PS50878">
    <property type="entry name" value="RT_POL"/>
    <property type="match status" value="1"/>
</dbReference>
<dbReference type="Proteomes" id="UP001327560">
    <property type="component" value="Chromosome 4"/>
</dbReference>
<evidence type="ECO:0000313" key="3">
    <source>
        <dbReference type="Proteomes" id="UP001327560"/>
    </source>
</evidence>
<dbReference type="EMBL" id="CP136893">
    <property type="protein sequence ID" value="WOL05064.1"/>
    <property type="molecule type" value="Genomic_DNA"/>
</dbReference>
<name>A0AAQ3KAI9_9LILI</name>
<dbReference type="PANTHER" id="PTHR31635:SF196">
    <property type="entry name" value="REVERSE TRANSCRIPTASE DOMAIN-CONTAINING PROTEIN-RELATED"/>
    <property type="match status" value="1"/>
</dbReference>
<dbReference type="PANTHER" id="PTHR31635">
    <property type="entry name" value="REVERSE TRANSCRIPTASE DOMAIN-CONTAINING PROTEIN-RELATED"/>
    <property type="match status" value="1"/>
</dbReference>
<dbReference type="InterPro" id="IPR043502">
    <property type="entry name" value="DNA/RNA_pol_sf"/>
</dbReference>
<dbReference type="Pfam" id="PF00078">
    <property type="entry name" value="RVT_1"/>
    <property type="match status" value="1"/>
</dbReference>
<proteinExistence type="predicted"/>